<reference evidence="2 3" key="1">
    <citation type="submission" date="2014-02" db="EMBL/GenBank/DDBJ databases">
        <title>Single nucleus genome sequencing reveals high similarity among nuclei of an endomycorrhizal fungus.</title>
        <authorList>
            <person name="Lin K."/>
            <person name="Geurts R."/>
            <person name="Zhang Z."/>
            <person name="Limpens E."/>
            <person name="Saunders D.G."/>
            <person name="Mu D."/>
            <person name="Pang E."/>
            <person name="Cao H."/>
            <person name="Cha H."/>
            <person name="Lin T."/>
            <person name="Zhou Q."/>
            <person name="Shang Y."/>
            <person name="Li Y."/>
            <person name="Ivanov S."/>
            <person name="Sharma T."/>
            <person name="Velzen R.V."/>
            <person name="Ruijter N.D."/>
            <person name="Aanen D.K."/>
            <person name="Win J."/>
            <person name="Kamoun S."/>
            <person name="Bisseling T."/>
            <person name="Huang S."/>
        </authorList>
    </citation>
    <scope>NUCLEOTIDE SEQUENCE [LARGE SCALE GENOMIC DNA]</scope>
    <source>
        <strain evidence="3">DAOM197198w</strain>
    </source>
</reference>
<dbReference type="PRINTS" id="PR00348">
    <property type="entry name" value="UBIQUITIN"/>
</dbReference>
<dbReference type="InterPro" id="IPR050158">
    <property type="entry name" value="Ubiquitin_ubiquitin-like"/>
</dbReference>
<evidence type="ECO:0000259" key="1">
    <source>
        <dbReference type="PROSITE" id="PS50053"/>
    </source>
</evidence>
<dbReference type="Pfam" id="PF00240">
    <property type="entry name" value="ubiquitin"/>
    <property type="match status" value="2"/>
</dbReference>
<sequence>MFNITISCISFSSFEKQIKVSPSNTIQNVKNKIKLETDIDIDKQVLYFGDQLLENERTLSDYKIEQNDLIRLVLMNPGGFEIYVKHQDKSTAIQVQSSYTIEKVKEKYNEKKGIPVCEQRYIYNGKELENRRLLSDYCIEKSATIYLTFRLFGGAALP</sequence>
<name>A0A015J3Z5_RHIIW</name>
<dbReference type="CDD" id="cd17039">
    <property type="entry name" value="Ubl_ubiquitin_like"/>
    <property type="match status" value="1"/>
</dbReference>
<dbReference type="SUPFAM" id="SSF54236">
    <property type="entry name" value="Ubiquitin-like"/>
    <property type="match status" value="2"/>
</dbReference>
<dbReference type="InterPro" id="IPR000626">
    <property type="entry name" value="Ubiquitin-like_dom"/>
</dbReference>
<dbReference type="EMBL" id="JEMT01023623">
    <property type="protein sequence ID" value="EXX64192.1"/>
    <property type="molecule type" value="Genomic_DNA"/>
</dbReference>
<dbReference type="InterPro" id="IPR019956">
    <property type="entry name" value="Ubiquitin_dom"/>
</dbReference>
<organism evidence="2 3">
    <name type="scientific">Rhizophagus irregularis (strain DAOM 197198w)</name>
    <name type="common">Glomus intraradices</name>
    <dbReference type="NCBI Taxonomy" id="1432141"/>
    <lineage>
        <taxon>Eukaryota</taxon>
        <taxon>Fungi</taxon>
        <taxon>Fungi incertae sedis</taxon>
        <taxon>Mucoromycota</taxon>
        <taxon>Glomeromycotina</taxon>
        <taxon>Glomeromycetes</taxon>
        <taxon>Glomerales</taxon>
        <taxon>Glomeraceae</taxon>
        <taxon>Rhizophagus</taxon>
    </lineage>
</organism>
<dbReference type="PROSITE" id="PS50053">
    <property type="entry name" value="UBIQUITIN_2"/>
    <property type="match status" value="2"/>
</dbReference>
<accession>A0A015J3Z5</accession>
<keyword evidence="3" id="KW-1185">Reference proteome</keyword>
<gene>
    <name evidence="2" type="ORF">RirG_145210</name>
</gene>
<comment type="caution">
    <text evidence="2">The sequence shown here is derived from an EMBL/GenBank/DDBJ whole genome shotgun (WGS) entry which is preliminary data.</text>
</comment>
<protein>
    <submittedName>
        <fullName evidence="2">Ubiquitin</fullName>
    </submittedName>
</protein>
<evidence type="ECO:0000313" key="3">
    <source>
        <dbReference type="Proteomes" id="UP000022910"/>
    </source>
</evidence>
<dbReference type="InterPro" id="IPR029071">
    <property type="entry name" value="Ubiquitin-like_domsf"/>
</dbReference>
<dbReference type="Gene3D" id="3.10.20.90">
    <property type="entry name" value="Phosphatidylinositol 3-kinase Catalytic Subunit, Chain A, domain 1"/>
    <property type="match status" value="2"/>
</dbReference>
<dbReference type="STRING" id="1432141.A0A015J3Z5"/>
<dbReference type="Proteomes" id="UP000022910">
    <property type="component" value="Unassembled WGS sequence"/>
</dbReference>
<feature type="domain" description="Ubiquitin-like" evidence="1">
    <location>
        <begin position="80"/>
        <end position="154"/>
    </location>
</feature>
<dbReference type="OrthoDB" id="1885901at2759"/>
<dbReference type="AlphaFoldDB" id="A0A015J3Z5"/>
<dbReference type="SMART" id="SM00213">
    <property type="entry name" value="UBQ"/>
    <property type="match status" value="2"/>
</dbReference>
<proteinExistence type="predicted"/>
<feature type="domain" description="Ubiquitin-like" evidence="1">
    <location>
        <begin position="2"/>
        <end position="79"/>
    </location>
</feature>
<dbReference type="PANTHER" id="PTHR10666">
    <property type="entry name" value="UBIQUITIN"/>
    <property type="match status" value="1"/>
</dbReference>
<evidence type="ECO:0000313" key="2">
    <source>
        <dbReference type="EMBL" id="EXX64192.1"/>
    </source>
</evidence>
<dbReference type="HOGENOM" id="CLU_010412_4_2_1"/>